<evidence type="ECO:0000256" key="1">
    <source>
        <dbReference type="SAM" id="MobiDB-lite"/>
    </source>
</evidence>
<reference evidence="2 3" key="1">
    <citation type="journal article" date="2016" name="Sci. Rep.">
        <title>Metabolic traits of an uncultured archaeal lineage -MSBL1- from brine pools of the Red Sea.</title>
        <authorList>
            <person name="Mwirichia R."/>
            <person name="Alam I."/>
            <person name="Rashid M."/>
            <person name="Vinu M."/>
            <person name="Ba-Alawi W."/>
            <person name="Anthony Kamau A."/>
            <person name="Kamanda Ngugi D."/>
            <person name="Goker M."/>
            <person name="Klenk H.P."/>
            <person name="Bajic V."/>
            <person name="Stingl U."/>
        </authorList>
    </citation>
    <scope>NUCLEOTIDE SEQUENCE [LARGE SCALE GENOMIC DNA]</scope>
    <source>
        <strain evidence="2">SCGC-AAA259I07</strain>
    </source>
</reference>
<feature type="compositionally biased region" description="Basic and acidic residues" evidence="1">
    <location>
        <begin position="28"/>
        <end position="44"/>
    </location>
</feature>
<comment type="caution">
    <text evidence="2">The sequence shown here is derived from an EMBL/GenBank/DDBJ whole genome shotgun (WGS) entry which is preliminary data.</text>
</comment>
<name>A0A133ULD9_9EURY</name>
<accession>A0A133ULD9</accession>
<feature type="region of interest" description="Disordered" evidence="1">
    <location>
        <begin position="24"/>
        <end position="44"/>
    </location>
</feature>
<proteinExistence type="predicted"/>
<protein>
    <submittedName>
        <fullName evidence="2">Uncharacterized protein</fullName>
    </submittedName>
</protein>
<organism evidence="2 3">
    <name type="scientific">candidate division MSBL1 archaeon SCGC-AAA259I07</name>
    <dbReference type="NCBI Taxonomy" id="1698266"/>
    <lineage>
        <taxon>Archaea</taxon>
        <taxon>Methanobacteriati</taxon>
        <taxon>Methanobacteriota</taxon>
        <taxon>candidate division MSBL1</taxon>
    </lineage>
</organism>
<gene>
    <name evidence="2" type="ORF">AKJ36_01740</name>
</gene>
<dbReference type="AlphaFoldDB" id="A0A133ULD9"/>
<evidence type="ECO:0000313" key="2">
    <source>
        <dbReference type="EMBL" id="KXA95011.1"/>
    </source>
</evidence>
<dbReference type="EMBL" id="LHXQ01000018">
    <property type="protein sequence ID" value="KXA95011.1"/>
    <property type="molecule type" value="Genomic_DNA"/>
</dbReference>
<evidence type="ECO:0000313" key="3">
    <source>
        <dbReference type="Proteomes" id="UP000070155"/>
    </source>
</evidence>
<keyword evidence="3" id="KW-1185">Reference proteome</keyword>
<dbReference type="Proteomes" id="UP000070155">
    <property type="component" value="Unassembled WGS sequence"/>
</dbReference>
<sequence length="61" mass="7154">MFRIEDKLNQEDIKKIREPIRKTGGFEAAKKASEKHADKAKKDQQAKNTYVTVRIVPFFNF</sequence>